<dbReference type="Proteomes" id="UP000734854">
    <property type="component" value="Unassembled WGS sequence"/>
</dbReference>
<dbReference type="EMBL" id="JACMSC010000005">
    <property type="protein sequence ID" value="KAG6520435.1"/>
    <property type="molecule type" value="Genomic_DNA"/>
</dbReference>
<organism evidence="4 5">
    <name type="scientific">Zingiber officinale</name>
    <name type="common">Ginger</name>
    <name type="synonym">Amomum zingiber</name>
    <dbReference type="NCBI Taxonomy" id="94328"/>
    <lineage>
        <taxon>Eukaryota</taxon>
        <taxon>Viridiplantae</taxon>
        <taxon>Streptophyta</taxon>
        <taxon>Embryophyta</taxon>
        <taxon>Tracheophyta</taxon>
        <taxon>Spermatophyta</taxon>
        <taxon>Magnoliopsida</taxon>
        <taxon>Liliopsida</taxon>
        <taxon>Zingiberales</taxon>
        <taxon>Zingiberaceae</taxon>
        <taxon>Zingiber</taxon>
    </lineage>
</organism>
<dbReference type="SUPFAM" id="SSF48239">
    <property type="entry name" value="Terpenoid cyclases/Protein prenyltransferases"/>
    <property type="match status" value="1"/>
</dbReference>
<dbReference type="PANTHER" id="PTHR31739:SF4">
    <property type="entry name" value="ENT-COPALYL DIPHOSPHATE SYNTHASE, CHLOROPLASTIC"/>
    <property type="match status" value="1"/>
</dbReference>
<dbReference type="InterPro" id="IPR008930">
    <property type="entry name" value="Terpenoid_cyclase/PrenylTrfase"/>
</dbReference>
<evidence type="ECO:0000313" key="5">
    <source>
        <dbReference type="Proteomes" id="UP000734854"/>
    </source>
</evidence>
<reference evidence="4 5" key="1">
    <citation type="submission" date="2020-08" db="EMBL/GenBank/DDBJ databases">
        <title>Plant Genome Project.</title>
        <authorList>
            <person name="Zhang R.-G."/>
        </authorList>
    </citation>
    <scope>NUCLEOTIDE SEQUENCE [LARGE SCALE GENOMIC DNA]</scope>
    <source>
        <tissue evidence="4">Rhizome</tissue>
    </source>
</reference>
<name>A0A8J5HBS4_ZINOF</name>
<comment type="cofactor">
    <cofactor evidence="1">
        <name>Mg(2+)</name>
        <dbReference type="ChEBI" id="CHEBI:18420"/>
    </cofactor>
</comment>
<evidence type="ECO:0000313" key="4">
    <source>
        <dbReference type="EMBL" id="KAG6520435.1"/>
    </source>
</evidence>
<evidence type="ECO:0000256" key="2">
    <source>
        <dbReference type="ARBA" id="ARBA00022723"/>
    </source>
</evidence>
<dbReference type="Gene3D" id="1.50.10.160">
    <property type="match status" value="1"/>
</dbReference>
<dbReference type="GO" id="GO:0009686">
    <property type="term" value="P:gibberellin biosynthetic process"/>
    <property type="evidence" value="ECO:0007669"/>
    <property type="project" value="TreeGrafter"/>
</dbReference>
<keyword evidence="2" id="KW-0479">Metal-binding</keyword>
<dbReference type="InterPro" id="IPR050148">
    <property type="entry name" value="Terpene_synthase-like"/>
</dbReference>
<dbReference type="GO" id="GO:0000287">
    <property type="term" value="F:magnesium ion binding"/>
    <property type="evidence" value="ECO:0007669"/>
    <property type="project" value="TreeGrafter"/>
</dbReference>
<evidence type="ECO:0000256" key="3">
    <source>
        <dbReference type="ARBA" id="ARBA00022842"/>
    </source>
</evidence>
<keyword evidence="5" id="KW-1185">Reference proteome</keyword>
<sequence>MFTGAEVSQNQYYCEGQEEMEKSFIDPTQHYCSSSSSSRLRWWVETELIVVSRIATAITCTVGTGGMVGEVKVMLRLMEDGEISVSAYDTAWVALAKDPDMSDRPLFPESLRWIVSNQLGDGSWGNAVVFNAHDRLINTLACAIVLAFWNLHSDKCLKGRVLFFSK</sequence>
<dbReference type="AlphaFoldDB" id="A0A8J5HBS4"/>
<gene>
    <name evidence="4" type="ORF">ZIOFF_017491</name>
</gene>
<evidence type="ECO:0000256" key="1">
    <source>
        <dbReference type="ARBA" id="ARBA00001946"/>
    </source>
</evidence>
<comment type="caution">
    <text evidence="4">The sequence shown here is derived from an EMBL/GenBank/DDBJ whole genome shotgun (WGS) entry which is preliminary data.</text>
</comment>
<protein>
    <submittedName>
        <fullName evidence="4">Uncharacterized protein</fullName>
    </submittedName>
</protein>
<dbReference type="PANTHER" id="PTHR31739">
    <property type="entry name" value="ENT-COPALYL DIPHOSPHATE SYNTHASE, CHLOROPLASTIC"/>
    <property type="match status" value="1"/>
</dbReference>
<dbReference type="GO" id="GO:0010333">
    <property type="term" value="F:terpene synthase activity"/>
    <property type="evidence" value="ECO:0007669"/>
    <property type="project" value="InterPro"/>
</dbReference>
<proteinExistence type="predicted"/>
<accession>A0A8J5HBS4</accession>
<keyword evidence="3" id="KW-0460">Magnesium</keyword>
<dbReference type="GO" id="GO:0009507">
    <property type="term" value="C:chloroplast"/>
    <property type="evidence" value="ECO:0007669"/>
    <property type="project" value="TreeGrafter"/>
</dbReference>